<evidence type="ECO:0000256" key="2">
    <source>
        <dbReference type="ARBA" id="ARBA00022692"/>
    </source>
</evidence>
<name>A0A8J5XAJ8_DIALT</name>
<keyword evidence="5" id="KW-1185">Reference proteome</keyword>
<dbReference type="EMBL" id="JAGTXO010000018">
    <property type="protein sequence ID" value="KAG8462948.1"/>
    <property type="molecule type" value="Genomic_DNA"/>
</dbReference>
<dbReference type="InterPro" id="IPR023395">
    <property type="entry name" value="MCP_dom_sf"/>
</dbReference>
<reference evidence="4" key="1">
    <citation type="submission" date="2021-05" db="EMBL/GenBank/DDBJ databases">
        <title>The genome of the haptophyte Pavlova lutheri (Diacronema luteri, Pavlovales) - a model for lipid biosynthesis in eukaryotic algae.</title>
        <authorList>
            <person name="Hulatt C.J."/>
            <person name="Posewitz M.C."/>
        </authorList>
    </citation>
    <scope>NUCLEOTIDE SEQUENCE</scope>
    <source>
        <strain evidence="4">NIVA-4/92</strain>
    </source>
</reference>
<sequence>MFCLDFAVSFFAHRGVCFCSHSLFGFPATDGLACNLPLPFALASGAASGAIAAVALYPFDLVRMYTVGPGQSHFAKGTIPFMAVYLGVWSAHKNAPGEERRPLGARFRLALGSTALATLAELPFDLSKHNISGGLRSAAMVSVLRVPLGALLLLCYDEIASGSAGRASPT</sequence>
<proteinExistence type="predicted"/>
<evidence type="ECO:0000313" key="5">
    <source>
        <dbReference type="Proteomes" id="UP000751190"/>
    </source>
</evidence>
<dbReference type="SUPFAM" id="SSF103506">
    <property type="entry name" value="Mitochondrial carrier"/>
    <property type="match status" value="1"/>
</dbReference>
<dbReference type="AlphaFoldDB" id="A0A8J5XAJ8"/>
<gene>
    <name evidence="4" type="ORF">KFE25_001721</name>
</gene>
<accession>A0A8J5XAJ8</accession>
<organism evidence="4 5">
    <name type="scientific">Diacronema lutheri</name>
    <name type="common">Unicellular marine alga</name>
    <name type="synonym">Monochrysis lutheri</name>
    <dbReference type="NCBI Taxonomy" id="2081491"/>
    <lineage>
        <taxon>Eukaryota</taxon>
        <taxon>Haptista</taxon>
        <taxon>Haptophyta</taxon>
        <taxon>Pavlovophyceae</taxon>
        <taxon>Pavlovales</taxon>
        <taxon>Pavlovaceae</taxon>
        <taxon>Diacronema</taxon>
    </lineage>
</organism>
<keyword evidence="3" id="KW-0472">Membrane</keyword>
<dbReference type="OrthoDB" id="2105416at2759"/>
<comment type="subcellular location">
    <subcellularLocation>
        <location evidence="1">Membrane</location>
    </subcellularLocation>
</comment>
<dbReference type="Proteomes" id="UP000751190">
    <property type="component" value="Unassembled WGS sequence"/>
</dbReference>
<keyword evidence="2" id="KW-0812">Transmembrane</keyword>
<dbReference type="GO" id="GO:0016020">
    <property type="term" value="C:membrane"/>
    <property type="evidence" value="ECO:0007669"/>
    <property type="project" value="UniProtKB-SubCell"/>
</dbReference>
<evidence type="ECO:0000256" key="3">
    <source>
        <dbReference type="ARBA" id="ARBA00023136"/>
    </source>
</evidence>
<evidence type="ECO:0000256" key="1">
    <source>
        <dbReference type="ARBA" id="ARBA00004370"/>
    </source>
</evidence>
<evidence type="ECO:0000313" key="4">
    <source>
        <dbReference type="EMBL" id="KAG8462948.1"/>
    </source>
</evidence>
<protein>
    <submittedName>
        <fullName evidence="4">Uncharacterized protein</fullName>
    </submittedName>
</protein>
<comment type="caution">
    <text evidence="4">The sequence shown here is derived from an EMBL/GenBank/DDBJ whole genome shotgun (WGS) entry which is preliminary data.</text>
</comment>